<evidence type="ECO:0008006" key="3">
    <source>
        <dbReference type="Google" id="ProtNLM"/>
    </source>
</evidence>
<keyword evidence="2" id="KW-1185">Reference proteome</keyword>
<comment type="caution">
    <text evidence="1">The sequence shown here is derived from an EMBL/GenBank/DDBJ whole genome shotgun (WGS) entry which is preliminary data.</text>
</comment>
<dbReference type="Pfam" id="PF18742">
    <property type="entry name" value="DpnII-MboI"/>
    <property type="match status" value="1"/>
</dbReference>
<sequence length="267" mass="31714">MKKEDAIEKLKRQIQLIDNLKYIIPGTQYREKEKLFIKWKRDTEILIEQIFEKDSRHTEEFKNIFYSGSAVHSLTPQQEYERELKQGLEKGCPILESMIKEIEDYWDEKNINQPIIPASDNIKILCDRFHLFARQLKTRHSNRSTIEIIDEYDVQDLFHALLTLYFDDIKDEEPTPSYAGGSSRVDFLLRQEQTIIELKKTREKLTDKEVGEQLIIDIARYKSHPDYKTLICFVYDPERRIKNPRGLENDLSKTTDGMIVQVFIRPI</sequence>
<dbReference type="RefSeq" id="WP_190387561.1">
    <property type="nucleotide sequence ID" value="NZ_JACJTM010000029.1"/>
</dbReference>
<dbReference type="GeneID" id="78218910"/>
<protein>
    <recommendedName>
        <fullName evidence="3">Malate dehydrogenase</fullName>
    </recommendedName>
</protein>
<name>A0ABR8ITN1_APHFL</name>
<reference evidence="1 2" key="1">
    <citation type="journal article" date="2020" name="ISME J.">
        <title>Comparative genomics reveals insights into cyanobacterial evolution and habitat adaptation.</title>
        <authorList>
            <person name="Chen M.Y."/>
            <person name="Teng W.K."/>
            <person name="Zhao L."/>
            <person name="Hu C.X."/>
            <person name="Zhou Y.K."/>
            <person name="Han B.P."/>
            <person name="Song L.R."/>
            <person name="Shu W.S."/>
        </authorList>
    </citation>
    <scope>NUCLEOTIDE SEQUENCE [LARGE SCALE GENOMIC DNA]</scope>
    <source>
        <strain evidence="1 2">FACHB-1249</strain>
    </source>
</reference>
<accession>A0ABR8ITN1</accession>
<evidence type="ECO:0000313" key="1">
    <source>
        <dbReference type="EMBL" id="MBD2686242.1"/>
    </source>
</evidence>
<organism evidence="1 2">
    <name type="scientific">Aphanizomenon flos-aquae FACHB-1249</name>
    <dbReference type="NCBI Taxonomy" id="2692889"/>
    <lineage>
        <taxon>Bacteria</taxon>
        <taxon>Bacillati</taxon>
        <taxon>Cyanobacteriota</taxon>
        <taxon>Cyanophyceae</taxon>
        <taxon>Nostocales</taxon>
        <taxon>Aphanizomenonaceae</taxon>
        <taxon>Aphanizomenon</taxon>
    </lineage>
</organism>
<dbReference type="EMBL" id="JACJTM010000029">
    <property type="protein sequence ID" value="MBD2686242.1"/>
    <property type="molecule type" value="Genomic_DNA"/>
</dbReference>
<proteinExistence type="predicted"/>
<evidence type="ECO:0000313" key="2">
    <source>
        <dbReference type="Proteomes" id="UP000660270"/>
    </source>
</evidence>
<dbReference type="Proteomes" id="UP000660270">
    <property type="component" value="Unassembled WGS sequence"/>
</dbReference>
<gene>
    <name evidence="1" type="ORF">H6G43_13660</name>
</gene>